<dbReference type="AlphaFoldDB" id="A0A7C4FBQ5"/>
<dbReference type="EMBL" id="DTFF01000017">
    <property type="protein sequence ID" value="HGI87178.1"/>
    <property type="molecule type" value="Genomic_DNA"/>
</dbReference>
<comment type="caution">
    <text evidence="2">The sequence shown here is derived from an EMBL/GenBank/DDBJ whole genome shotgun (WGS) entry which is preliminary data.</text>
</comment>
<gene>
    <name evidence="2" type="ORF">ENV14_02090</name>
</gene>
<organism evidence="2">
    <name type="scientific">Ignisphaera aggregans</name>
    <dbReference type="NCBI Taxonomy" id="334771"/>
    <lineage>
        <taxon>Archaea</taxon>
        <taxon>Thermoproteota</taxon>
        <taxon>Thermoprotei</taxon>
        <taxon>Desulfurococcales</taxon>
        <taxon>Desulfurococcaceae</taxon>
        <taxon>Ignisphaera</taxon>
    </lineage>
</organism>
<evidence type="ECO:0000256" key="1">
    <source>
        <dbReference type="SAM" id="Coils"/>
    </source>
</evidence>
<protein>
    <submittedName>
        <fullName evidence="2">Uncharacterized protein</fullName>
    </submittedName>
</protein>
<accession>A0A7C4FBQ5</accession>
<proteinExistence type="predicted"/>
<evidence type="ECO:0000313" key="2">
    <source>
        <dbReference type="EMBL" id="HGI87178.1"/>
    </source>
</evidence>
<name>A0A7C4FBQ5_9CREN</name>
<sequence length="291" mass="32512">MVEWSCNCMFCRVFVHPILRKFTHTPPEVEEAELVAEEGLALTPQQVREAPSAPVIDVNGIKEAVAEHVSLLVDSKLKEFSSRVEAVESEVKKVREEVAKSIDEVKASLVDIRAAVAEVMNPFNFLRTYNRQLSGKSAPRANHIIENFERALEGFMKRGAVASEASGEVVQQQEAQKGLEELSKELVSRSSSRLGLAGLIKLIKWVDDMLNRVPKEVIEEIARFMKAVGVVDDEEERVVVGVVDFVYRARKMGIKVNEQIIYIYNLAKVFGVEDRVASEEVLKLAVDSNMG</sequence>
<feature type="coiled-coil region" evidence="1">
    <location>
        <begin position="77"/>
        <end position="104"/>
    </location>
</feature>
<keyword evidence="1" id="KW-0175">Coiled coil</keyword>
<reference evidence="2" key="1">
    <citation type="journal article" date="2020" name="mSystems">
        <title>Genome- and Community-Level Interaction Insights into Carbon Utilization and Element Cycling Functions of Hydrothermarchaeota in Hydrothermal Sediment.</title>
        <authorList>
            <person name="Zhou Z."/>
            <person name="Liu Y."/>
            <person name="Xu W."/>
            <person name="Pan J."/>
            <person name="Luo Z.H."/>
            <person name="Li M."/>
        </authorList>
    </citation>
    <scope>NUCLEOTIDE SEQUENCE [LARGE SCALE GENOMIC DNA]</scope>
    <source>
        <strain evidence="2">SpSt-732</strain>
    </source>
</reference>